<evidence type="ECO:0000256" key="10">
    <source>
        <dbReference type="PROSITE-ProRule" id="PRU01360"/>
    </source>
</evidence>
<feature type="domain" description="TonB-dependent receptor plug" evidence="14">
    <location>
        <begin position="40"/>
        <end position="145"/>
    </location>
</feature>
<feature type="chain" id="PRO_5043041825" evidence="12">
    <location>
        <begin position="20"/>
        <end position="637"/>
    </location>
</feature>
<accession>A0AAQ1G9T9</accession>
<evidence type="ECO:0000256" key="1">
    <source>
        <dbReference type="ARBA" id="ARBA00004571"/>
    </source>
</evidence>
<keyword evidence="8 10" id="KW-0472">Membrane</keyword>
<dbReference type="InterPro" id="IPR039426">
    <property type="entry name" value="TonB-dep_rcpt-like"/>
</dbReference>
<gene>
    <name evidence="15" type="ORF">SAMN05216586_11573</name>
</gene>
<dbReference type="InterPro" id="IPR036942">
    <property type="entry name" value="Beta-barrel_TonB_sf"/>
</dbReference>
<sequence length="637" mass="69944">MYKSLLIIPGLLACAVAQANDALSLADTVVTASRQVESRSESSAASTVFTRADIDRLQPQDLPDLLARVPGLNVSRSGGTGSLTSIFLRGTSTTQTLVLVDGQRIAGASAGFSGLEYLQIDQIERVEVVRGGRSALYGSDAIGGVIQIFTRRGNGQGLSPRVSIAAGNYGTWRRSAGLSGGDDRTRFNLSAALDENDGFERTNLPGSEDSTYRNKSASLSFSHQLTDSIEFGISGMHQEGKSEYDYNLSPAAFAYTDFSISSAQAYLQVQATEVWRTRLEAGHSEDRQESFDPYGGSVFNTYRDQINWLNYLTLGNGQNLTAGLDWYKDTLHSSNDFTKTSRSNKAAFIQHQFDSERFGTELGLRHDDNQQFGSNNSWNAALTLHVNQANDLILSYSEAFRAPTFNDLYYPDDCYPGFGCTIYADPNLKPETAKSYEAQWRSQLSDSARLELSIYRIDLTDAIVTNSALDGNQAGSPNPFQMTNIDAARINGFEAVYSQKLLDWQGTVSYSLIDARNRSGGGADGNRLARRPKNSLSVDLDRQFGDWSVGAGWQLASDSYNDLANSREIPGYGVVDLRSSWQASDNLRFNLSVKNLLDRDYYTAGGTAYDTSFNQVPFRYEEGGRTLLLGVTWTPQL</sequence>
<keyword evidence="7 11" id="KW-0798">TonB box</keyword>
<keyword evidence="6" id="KW-0406">Ion transport</keyword>
<keyword evidence="3 10" id="KW-1134">Transmembrane beta strand</keyword>
<dbReference type="RefSeq" id="WP_088277461.1">
    <property type="nucleotide sequence ID" value="NZ_FNVE01000015.1"/>
</dbReference>
<dbReference type="Pfam" id="PF00593">
    <property type="entry name" value="TonB_dep_Rec_b-barrel"/>
    <property type="match status" value="1"/>
</dbReference>
<name>A0AAQ1G9T9_9GAMM</name>
<evidence type="ECO:0000256" key="9">
    <source>
        <dbReference type="ARBA" id="ARBA00023237"/>
    </source>
</evidence>
<dbReference type="InterPro" id="IPR037066">
    <property type="entry name" value="Plug_dom_sf"/>
</dbReference>
<dbReference type="PANTHER" id="PTHR30069:SF53">
    <property type="entry name" value="COLICIN I RECEPTOR-RELATED"/>
    <property type="match status" value="1"/>
</dbReference>
<evidence type="ECO:0000256" key="6">
    <source>
        <dbReference type="ARBA" id="ARBA00023065"/>
    </source>
</evidence>
<keyword evidence="16" id="KW-1185">Reference proteome</keyword>
<evidence type="ECO:0000256" key="7">
    <source>
        <dbReference type="ARBA" id="ARBA00023077"/>
    </source>
</evidence>
<comment type="subcellular location">
    <subcellularLocation>
        <location evidence="1 10">Cell outer membrane</location>
        <topology evidence="1 10">Multi-pass membrane protein</topology>
    </subcellularLocation>
</comment>
<evidence type="ECO:0000256" key="4">
    <source>
        <dbReference type="ARBA" id="ARBA00022692"/>
    </source>
</evidence>
<dbReference type="Pfam" id="PF07715">
    <property type="entry name" value="Plug"/>
    <property type="match status" value="1"/>
</dbReference>
<evidence type="ECO:0000259" key="14">
    <source>
        <dbReference type="Pfam" id="PF07715"/>
    </source>
</evidence>
<dbReference type="AlphaFoldDB" id="A0AAQ1G9T9"/>
<dbReference type="GO" id="GO:0006811">
    <property type="term" value="P:monoatomic ion transport"/>
    <property type="evidence" value="ECO:0007669"/>
    <property type="project" value="UniProtKB-KW"/>
</dbReference>
<protein>
    <submittedName>
        <fullName evidence="15">Vitamin B12 transporter</fullName>
    </submittedName>
</protein>
<dbReference type="InterPro" id="IPR000531">
    <property type="entry name" value="Beta-barrel_TonB"/>
</dbReference>
<evidence type="ECO:0000259" key="13">
    <source>
        <dbReference type="Pfam" id="PF00593"/>
    </source>
</evidence>
<comment type="caution">
    <text evidence="15">The sequence shown here is derived from an EMBL/GenBank/DDBJ whole genome shotgun (WGS) entry which is preliminary data.</text>
</comment>
<dbReference type="PANTHER" id="PTHR30069">
    <property type="entry name" value="TONB-DEPENDENT OUTER MEMBRANE RECEPTOR"/>
    <property type="match status" value="1"/>
</dbReference>
<keyword evidence="9 10" id="KW-0998">Cell outer membrane</keyword>
<dbReference type="Proteomes" id="UP000243518">
    <property type="component" value="Unassembled WGS sequence"/>
</dbReference>
<feature type="signal peptide" evidence="12">
    <location>
        <begin position="1"/>
        <end position="19"/>
    </location>
</feature>
<feature type="domain" description="TonB-dependent receptor-like beta-barrel" evidence="13">
    <location>
        <begin position="168"/>
        <end position="596"/>
    </location>
</feature>
<dbReference type="InterPro" id="IPR012910">
    <property type="entry name" value="Plug_dom"/>
</dbReference>
<dbReference type="EMBL" id="FNVE01000015">
    <property type="protein sequence ID" value="SEG68494.1"/>
    <property type="molecule type" value="Genomic_DNA"/>
</dbReference>
<evidence type="ECO:0000256" key="11">
    <source>
        <dbReference type="RuleBase" id="RU003357"/>
    </source>
</evidence>
<comment type="similarity">
    <text evidence="10 11">Belongs to the TonB-dependent receptor family.</text>
</comment>
<evidence type="ECO:0000313" key="16">
    <source>
        <dbReference type="Proteomes" id="UP000243518"/>
    </source>
</evidence>
<keyword evidence="4 10" id="KW-0812">Transmembrane</keyword>
<keyword evidence="5 12" id="KW-0732">Signal</keyword>
<evidence type="ECO:0000256" key="3">
    <source>
        <dbReference type="ARBA" id="ARBA00022452"/>
    </source>
</evidence>
<dbReference type="CDD" id="cd01347">
    <property type="entry name" value="ligand_gated_channel"/>
    <property type="match status" value="1"/>
</dbReference>
<dbReference type="PROSITE" id="PS52016">
    <property type="entry name" value="TONB_DEPENDENT_REC_3"/>
    <property type="match status" value="1"/>
</dbReference>
<evidence type="ECO:0000256" key="5">
    <source>
        <dbReference type="ARBA" id="ARBA00022729"/>
    </source>
</evidence>
<dbReference type="GO" id="GO:0009279">
    <property type="term" value="C:cell outer membrane"/>
    <property type="evidence" value="ECO:0007669"/>
    <property type="project" value="UniProtKB-SubCell"/>
</dbReference>
<dbReference type="GO" id="GO:0015889">
    <property type="term" value="P:cobalamin transport"/>
    <property type="evidence" value="ECO:0007669"/>
    <property type="project" value="TreeGrafter"/>
</dbReference>
<evidence type="ECO:0000313" key="15">
    <source>
        <dbReference type="EMBL" id="SEG68494.1"/>
    </source>
</evidence>
<evidence type="ECO:0000256" key="2">
    <source>
        <dbReference type="ARBA" id="ARBA00022448"/>
    </source>
</evidence>
<keyword evidence="2 10" id="KW-0813">Transport</keyword>
<evidence type="ECO:0000256" key="12">
    <source>
        <dbReference type="SAM" id="SignalP"/>
    </source>
</evidence>
<reference evidence="15 16" key="1">
    <citation type="submission" date="2016-10" db="EMBL/GenBank/DDBJ databases">
        <authorList>
            <person name="Varghese N."/>
            <person name="Submissions S."/>
        </authorList>
    </citation>
    <scope>NUCLEOTIDE SEQUENCE [LARGE SCALE GENOMIC DNA]</scope>
    <source>
        <strain evidence="15 16">CECT 8317</strain>
    </source>
</reference>
<organism evidence="15 16">
    <name type="scientific">Halopseudomonas aestusnigri</name>
    <dbReference type="NCBI Taxonomy" id="857252"/>
    <lineage>
        <taxon>Bacteria</taxon>
        <taxon>Pseudomonadati</taxon>
        <taxon>Pseudomonadota</taxon>
        <taxon>Gammaproteobacteria</taxon>
        <taxon>Pseudomonadales</taxon>
        <taxon>Pseudomonadaceae</taxon>
        <taxon>Halopseudomonas</taxon>
    </lineage>
</organism>
<evidence type="ECO:0000256" key="8">
    <source>
        <dbReference type="ARBA" id="ARBA00023136"/>
    </source>
</evidence>
<dbReference type="Gene3D" id="2.170.130.10">
    <property type="entry name" value="TonB-dependent receptor, plug domain"/>
    <property type="match status" value="1"/>
</dbReference>
<dbReference type="Gene3D" id="2.40.170.20">
    <property type="entry name" value="TonB-dependent receptor, beta-barrel domain"/>
    <property type="match status" value="1"/>
</dbReference>
<dbReference type="SUPFAM" id="SSF56935">
    <property type="entry name" value="Porins"/>
    <property type="match status" value="1"/>
</dbReference>
<proteinExistence type="inferred from homology"/>